<evidence type="ECO:0000313" key="1">
    <source>
        <dbReference type="EMBL" id="ANO51226.1"/>
    </source>
</evidence>
<dbReference type="Proteomes" id="UP000092695">
    <property type="component" value="Chromosome"/>
</dbReference>
<name>A0A193LFJ3_9GAMM</name>
<reference evidence="1 2" key="1">
    <citation type="submission" date="2016-06" db="EMBL/GenBank/DDBJ databases">
        <title>Complete genome sequence of a deep-branching marine Gamma Proteobacterium Woeseia oceani type strain XK5.</title>
        <authorList>
            <person name="Mu D."/>
            <person name="Du Z."/>
        </authorList>
    </citation>
    <scope>NUCLEOTIDE SEQUENCE [LARGE SCALE GENOMIC DNA]</scope>
    <source>
        <strain evidence="1 2">XK5</strain>
    </source>
</reference>
<evidence type="ECO:0000313" key="2">
    <source>
        <dbReference type="Proteomes" id="UP000092695"/>
    </source>
</evidence>
<sequence length="59" mass="6681">MTLLFYKSANNFTVTGVSFRRLRIASAPRFGVRYLHGSCHVRPLRRPAGQAGRSIRVPH</sequence>
<dbReference type="EMBL" id="CP016268">
    <property type="protein sequence ID" value="ANO51226.1"/>
    <property type="molecule type" value="Genomic_DNA"/>
</dbReference>
<accession>A0A193LFJ3</accession>
<protein>
    <submittedName>
        <fullName evidence="1">Uncharacterized protein</fullName>
    </submittedName>
</protein>
<dbReference type="AlphaFoldDB" id="A0A193LFJ3"/>
<proteinExistence type="predicted"/>
<organism evidence="1 2">
    <name type="scientific">Woeseia oceani</name>
    <dbReference type="NCBI Taxonomy" id="1548547"/>
    <lineage>
        <taxon>Bacteria</taxon>
        <taxon>Pseudomonadati</taxon>
        <taxon>Pseudomonadota</taxon>
        <taxon>Gammaproteobacteria</taxon>
        <taxon>Woeseiales</taxon>
        <taxon>Woeseiaceae</taxon>
        <taxon>Woeseia</taxon>
    </lineage>
</organism>
<keyword evidence="2" id="KW-1185">Reference proteome</keyword>
<dbReference type="KEGG" id="woc:BA177_08445"/>
<gene>
    <name evidence="1" type="ORF">BA177_08445</name>
</gene>